<evidence type="ECO:0000256" key="1">
    <source>
        <dbReference type="ARBA" id="ARBA00005568"/>
    </source>
</evidence>
<dbReference type="SUPFAM" id="SSF51621">
    <property type="entry name" value="Phosphoenolpyruvate/pyruvate domain"/>
    <property type="match status" value="1"/>
</dbReference>
<evidence type="ECO:0000313" key="6">
    <source>
        <dbReference type="Proteomes" id="UP000053029"/>
    </source>
</evidence>
<dbReference type="Gene3D" id="3.20.20.60">
    <property type="entry name" value="Phosphoenolpyruvate-binding domains"/>
    <property type="match status" value="1"/>
</dbReference>
<dbReference type="EMBL" id="KN846971">
    <property type="protein sequence ID" value="KIW81677.1"/>
    <property type="molecule type" value="Genomic_DNA"/>
</dbReference>
<sequence>MASTNPPSAASHHEQTPKKHTFVSLAKALGRPLLGTVLTVPSSLVASLAAQSFDWVMIDMEHSPLSPAIMTEMVQGVSSSSHGSCLPVVRVPGHGVEWIKWALDSGASGIIVPMVNNASEARQIIDRAIYPPGGNRSFGPFHAPFGSGDPTGGWAAYYQRARGRGIAVLPIIESAEGVQNVDEILSLDEVTGVFIGPYDLRLSLGLPGGVDGPEPEFIAAVDSICEAGRKHGKVVGSMATTPELVRTRTDAGMKFLLTTLDYSILASGFAASRATSDEALGRSE</sequence>
<dbReference type="RefSeq" id="XP_013285485.1">
    <property type="nucleotide sequence ID" value="XM_013430031.1"/>
</dbReference>
<dbReference type="GO" id="GO:0005737">
    <property type="term" value="C:cytoplasm"/>
    <property type="evidence" value="ECO:0007669"/>
    <property type="project" value="TreeGrafter"/>
</dbReference>
<dbReference type="HOGENOM" id="CLU_059964_2_1_1"/>
<dbReference type="Proteomes" id="UP000053029">
    <property type="component" value="Unassembled WGS sequence"/>
</dbReference>
<dbReference type="GO" id="GO:0016832">
    <property type="term" value="F:aldehyde-lyase activity"/>
    <property type="evidence" value="ECO:0007669"/>
    <property type="project" value="TreeGrafter"/>
</dbReference>
<evidence type="ECO:0000259" key="4">
    <source>
        <dbReference type="Pfam" id="PF03328"/>
    </source>
</evidence>
<dbReference type="OrthoDB" id="1621678at2759"/>
<dbReference type="InterPro" id="IPR015813">
    <property type="entry name" value="Pyrv/PenolPyrv_kinase-like_dom"/>
</dbReference>
<dbReference type="STRING" id="1442368.A0A0D2F4S4"/>
<dbReference type="InterPro" id="IPR040442">
    <property type="entry name" value="Pyrv_kinase-like_dom_sf"/>
</dbReference>
<protein>
    <submittedName>
        <fullName evidence="5">Unplaced genomic scaffold supercont1.3, whole genome shotgun sequence</fullName>
    </submittedName>
</protein>
<dbReference type="InterPro" id="IPR005000">
    <property type="entry name" value="Aldolase/citrate-lyase_domain"/>
</dbReference>
<proteinExistence type="inferred from homology"/>
<dbReference type="InterPro" id="IPR050251">
    <property type="entry name" value="HpcH-HpaI_aldolase"/>
</dbReference>
<dbReference type="Pfam" id="PF03328">
    <property type="entry name" value="HpcH_HpaI"/>
    <property type="match status" value="1"/>
</dbReference>
<keyword evidence="6" id="KW-1185">Reference proteome</keyword>
<dbReference type="AlphaFoldDB" id="A0A0D2F4S4"/>
<name>A0A0D2F4S4_9EURO</name>
<comment type="similarity">
    <text evidence="1">Belongs to the HpcH/HpaI aldolase family.</text>
</comment>
<accession>A0A0D2F4S4</accession>
<dbReference type="GO" id="GO:0046872">
    <property type="term" value="F:metal ion binding"/>
    <property type="evidence" value="ECO:0007669"/>
    <property type="project" value="UniProtKB-KW"/>
</dbReference>
<evidence type="ECO:0000256" key="2">
    <source>
        <dbReference type="ARBA" id="ARBA00022723"/>
    </source>
</evidence>
<evidence type="ECO:0000256" key="3">
    <source>
        <dbReference type="ARBA" id="ARBA00023239"/>
    </source>
</evidence>
<keyword evidence="2" id="KW-0479">Metal-binding</keyword>
<dbReference type="PANTHER" id="PTHR30502:SF0">
    <property type="entry name" value="PHOSPHOENOLPYRUVATE CARBOXYLASE FAMILY PROTEIN"/>
    <property type="match status" value="1"/>
</dbReference>
<dbReference type="PANTHER" id="PTHR30502">
    <property type="entry name" value="2-KETO-3-DEOXY-L-RHAMNONATE ALDOLASE"/>
    <property type="match status" value="1"/>
</dbReference>
<gene>
    <name evidence="5" type="ORF">Z517_04703</name>
</gene>
<dbReference type="GeneID" id="25304193"/>
<feature type="domain" description="HpcH/HpaI aldolase/citrate lyase" evidence="4">
    <location>
        <begin position="43"/>
        <end position="254"/>
    </location>
</feature>
<dbReference type="VEuPathDB" id="FungiDB:Z517_04703"/>
<reference evidence="5 6" key="1">
    <citation type="submission" date="2015-01" db="EMBL/GenBank/DDBJ databases">
        <title>The Genome Sequence of Fonsecaea pedrosoi CBS 271.37.</title>
        <authorList>
            <consortium name="The Broad Institute Genomics Platform"/>
            <person name="Cuomo C."/>
            <person name="de Hoog S."/>
            <person name="Gorbushina A."/>
            <person name="Stielow B."/>
            <person name="Teixiera M."/>
            <person name="Abouelleil A."/>
            <person name="Chapman S.B."/>
            <person name="Priest M."/>
            <person name="Young S.K."/>
            <person name="Wortman J."/>
            <person name="Nusbaum C."/>
            <person name="Birren B."/>
        </authorList>
    </citation>
    <scope>NUCLEOTIDE SEQUENCE [LARGE SCALE GENOMIC DNA]</scope>
    <source>
        <strain evidence="5 6">CBS 271.37</strain>
    </source>
</reference>
<evidence type="ECO:0000313" key="5">
    <source>
        <dbReference type="EMBL" id="KIW81677.1"/>
    </source>
</evidence>
<keyword evidence="3" id="KW-0456">Lyase</keyword>
<organism evidence="5 6">
    <name type="scientific">Fonsecaea pedrosoi CBS 271.37</name>
    <dbReference type="NCBI Taxonomy" id="1442368"/>
    <lineage>
        <taxon>Eukaryota</taxon>
        <taxon>Fungi</taxon>
        <taxon>Dikarya</taxon>
        <taxon>Ascomycota</taxon>
        <taxon>Pezizomycotina</taxon>
        <taxon>Eurotiomycetes</taxon>
        <taxon>Chaetothyriomycetidae</taxon>
        <taxon>Chaetothyriales</taxon>
        <taxon>Herpotrichiellaceae</taxon>
        <taxon>Fonsecaea</taxon>
    </lineage>
</organism>